<dbReference type="SMART" id="SM01391">
    <property type="entry name" value="Filament"/>
    <property type="match status" value="1"/>
</dbReference>
<gene>
    <name evidence="7" type="ORF">P7K49_022174</name>
</gene>
<evidence type="ECO:0000313" key="7">
    <source>
        <dbReference type="EMBL" id="KAK2100826.1"/>
    </source>
</evidence>
<evidence type="ECO:0000256" key="3">
    <source>
        <dbReference type="ARBA" id="ARBA00022754"/>
    </source>
</evidence>
<feature type="coiled-coil region" evidence="5">
    <location>
        <begin position="164"/>
        <end position="191"/>
    </location>
</feature>
<dbReference type="Proteomes" id="UP001266305">
    <property type="component" value="Unassembled WGS sequence"/>
</dbReference>
<dbReference type="PANTHER" id="PTHR23239:SF349">
    <property type="entry name" value="KERATIN, TYPE I CYTOSKELETAL 18"/>
    <property type="match status" value="1"/>
</dbReference>
<organism evidence="7 8">
    <name type="scientific">Saguinus oedipus</name>
    <name type="common">Cotton-top tamarin</name>
    <name type="synonym">Oedipomidas oedipus</name>
    <dbReference type="NCBI Taxonomy" id="9490"/>
    <lineage>
        <taxon>Eukaryota</taxon>
        <taxon>Metazoa</taxon>
        <taxon>Chordata</taxon>
        <taxon>Craniata</taxon>
        <taxon>Vertebrata</taxon>
        <taxon>Euteleostomi</taxon>
        <taxon>Mammalia</taxon>
        <taxon>Eutheria</taxon>
        <taxon>Euarchontoglires</taxon>
        <taxon>Primates</taxon>
        <taxon>Haplorrhini</taxon>
        <taxon>Platyrrhini</taxon>
        <taxon>Cebidae</taxon>
        <taxon>Callitrichinae</taxon>
        <taxon>Saguinus</taxon>
    </lineage>
</organism>
<proteinExistence type="predicted"/>
<dbReference type="PANTHER" id="PTHR23239">
    <property type="entry name" value="INTERMEDIATE FILAMENT"/>
    <property type="match status" value="1"/>
</dbReference>
<dbReference type="Pfam" id="PF00038">
    <property type="entry name" value="Filament"/>
    <property type="match status" value="1"/>
</dbReference>
<evidence type="ECO:0000313" key="8">
    <source>
        <dbReference type="Proteomes" id="UP001266305"/>
    </source>
</evidence>
<evidence type="ECO:0000259" key="6">
    <source>
        <dbReference type="PROSITE" id="PS51842"/>
    </source>
</evidence>
<sequence>MGSYTARSTFSTNYWSLGYVHLPIYCAKLVSSAVRSLETANQRLETKIREHLEKKRPQVRLEPLLQDHLRAQIFRNTVDDACIVLKIDNAHLVADDFRVKYETELAMQQSVESNIYGFHKIETEIEALKEELLFMKKNHGKGSKRPTSPDYELWINHAGRCSKSQDLTEIMADIREQYDELARENLEELDKYWSQQIEESTTVVALQSTEVRAAEIMFTELRHIVQSLKTDLDSIRNLKASLYNSQGEVEAGCALQMEQFNGILLHPELELAQT</sequence>
<reference evidence="7 8" key="1">
    <citation type="submission" date="2023-05" db="EMBL/GenBank/DDBJ databases">
        <title>B98-5 Cell Line De Novo Hybrid Assembly: An Optical Mapping Approach.</title>
        <authorList>
            <person name="Kananen K."/>
            <person name="Auerbach J.A."/>
            <person name="Kautto E."/>
            <person name="Blachly J.S."/>
        </authorList>
    </citation>
    <scope>NUCLEOTIDE SEQUENCE [LARGE SCALE GENOMIC DNA]</scope>
    <source>
        <strain evidence="7">B95-8</strain>
        <tissue evidence="7">Cell line</tissue>
    </source>
</reference>
<evidence type="ECO:0000256" key="1">
    <source>
        <dbReference type="ARBA" id="ARBA00022553"/>
    </source>
</evidence>
<keyword evidence="4 5" id="KW-0175">Coiled coil</keyword>
<protein>
    <recommendedName>
        <fullName evidence="6">IF rod domain-containing protein</fullName>
    </recommendedName>
</protein>
<dbReference type="EMBL" id="JASSZA010000010">
    <property type="protein sequence ID" value="KAK2100826.1"/>
    <property type="molecule type" value="Genomic_DNA"/>
</dbReference>
<comment type="caution">
    <text evidence="7">The sequence shown here is derived from an EMBL/GenBank/DDBJ whole genome shotgun (WGS) entry which is preliminary data.</text>
</comment>
<dbReference type="InterPro" id="IPR039008">
    <property type="entry name" value="IF_rod_dom"/>
</dbReference>
<dbReference type="Gene3D" id="1.20.5.1160">
    <property type="entry name" value="Vasodilator-stimulated phosphoprotein"/>
    <property type="match status" value="1"/>
</dbReference>
<name>A0ABQ9UUR9_SAGOE</name>
<feature type="domain" description="IF rod" evidence="6">
    <location>
        <begin position="34"/>
        <end position="274"/>
    </location>
</feature>
<dbReference type="PROSITE" id="PS51842">
    <property type="entry name" value="IF_ROD_2"/>
    <property type="match status" value="1"/>
</dbReference>
<keyword evidence="3" id="KW-0403">Intermediate filament</keyword>
<accession>A0ABQ9UUR9</accession>
<dbReference type="InterPro" id="IPR002957">
    <property type="entry name" value="Keratin_I"/>
</dbReference>
<evidence type="ECO:0000256" key="4">
    <source>
        <dbReference type="ARBA" id="ARBA00023054"/>
    </source>
</evidence>
<evidence type="ECO:0000256" key="2">
    <source>
        <dbReference type="ARBA" id="ARBA00022744"/>
    </source>
</evidence>
<keyword evidence="2" id="KW-0416">Keratin</keyword>
<dbReference type="PRINTS" id="PR01248">
    <property type="entry name" value="TYPE1KERATIN"/>
</dbReference>
<evidence type="ECO:0000256" key="5">
    <source>
        <dbReference type="SAM" id="Coils"/>
    </source>
</evidence>
<dbReference type="Gene3D" id="1.20.5.500">
    <property type="entry name" value="Single helix bin"/>
    <property type="match status" value="1"/>
</dbReference>
<keyword evidence="8" id="KW-1185">Reference proteome</keyword>
<keyword evidence="1" id="KW-0597">Phosphoprotein</keyword>